<feature type="transmembrane region" description="Helical" evidence="8">
    <location>
        <begin position="19"/>
        <end position="43"/>
    </location>
</feature>
<feature type="transmembrane region" description="Helical" evidence="8">
    <location>
        <begin position="334"/>
        <end position="361"/>
    </location>
</feature>
<sequence length="392" mass="43340">MINELGGVSVFNQLQRSKLFFWSLEILVVATLIWVCTKLGFLFSPIGTFFKTIFMPILLAGVLFYMLNPIVKGLTRVKIGRFKLNRTWSVAIVFLVLLGLLSGGLVWLVPRLIQQVGTLVNNVPKIVHIIQSSLNTMNQHLSHYKWLQNVDFQSYANQLEKGLSTYAQSFMTGLTTSVGTVIGMATSVTIVAITVPVMLFYMLKDGPKLMPAIRRLLPPKHADQTMDLLTKMSQTLSRYIGGQMIECLFVMTFTSIGFTLIGAKYGLLLGIFAGMCNIIPYVGPYIGVLPAVIVAFGTGLVQVISVLVVTVIVQQIDGNFVYPNVIGRSLKIHPLTIIVILLVAGNIAGLMGMILGVPLYAVVKVIVEYIYHIWMLQSEQKNHQSDKPQSDS</sequence>
<dbReference type="EMBL" id="AZEE01000030">
    <property type="protein sequence ID" value="KRK97215.1"/>
    <property type="molecule type" value="Genomic_DNA"/>
</dbReference>
<evidence type="ECO:0000313" key="10">
    <source>
        <dbReference type="Proteomes" id="UP000051160"/>
    </source>
</evidence>
<dbReference type="PANTHER" id="PTHR21716">
    <property type="entry name" value="TRANSMEMBRANE PROTEIN"/>
    <property type="match status" value="1"/>
</dbReference>
<proteinExistence type="inferred from homology"/>
<evidence type="ECO:0000256" key="3">
    <source>
        <dbReference type="ARBA" id="ARBA00022448"/>
    </source>
</evidence>
<evidence type="ECO:0000256" key="5">
    <source>
        <dbReference type="ARBA" id="ARBA00022692"/>
    </source>
</evidence>
<dbReference type="GO" id="GO:0055085">
    <property type="term" value="P:transmembrane transport"/>
    <property type="evidence" value="ECO:0007669"/>
    <property type="project" value="TreeGrafter"/>
</dbReference>
<feature type="transmembrane region" description="Helical" evidence="8">
    <location>
        <begin position="247"/>
        <end position="273"/>
    </location>
</feature>
<evidence type="ECO:0000256" key="7">
    <source>
        <dbReference type="ARBA" id="ARBA00023136"/>
    </source>
</evidence>
<keyword evidence="6 8" id="KW-1133">Transmembrane helix</keyword>
<evidence type="ECO:0000256" key="2">
    <source>
        <dbReference type="ARBA" id="ARBA00009773"/>
    </source>
</evidence>
<organism evidence="9 10">
    <name type="scientific">Secundilactobacillus odoratitofui DSM 19909 = JCM 15043</name>
    <dbReference type="NCBI Taxonomy" id="1423776"/>
    <lineage>
        <taxon>Bacteria</taxon>
        <taxon>Bacillati</taxon>
        <taxon>Bacillota</taxon>
        <taxon>Bacilli</taxon>
        <taxon>Lactobacillales</taxon>
        <taxon>Lactobacillaceae</taxon>
        <taxon>Secundilactobacillus</taxon>
    </lineage>
</organism>
<dbReference type="AlphaFoldDB" id="A0A0R1LN63"/>
<feature type="transmembrane region" description="Helical" evidence="8">
    <location>
        <begin position="49"/>
        <end position="67"/>
    </location>
</feature>
<keyword evidence="4" id="KW-1003">Cell membrane</keyword>
<reference evidence="9 10" key="1">
    <citation type="journal article" date="2015" name="Genome Announc.">
        <title>Expanding the biotechnology potential of lactobacilli through comparative genomics of 213 strains and associated genera.</title>
        <authorList>
            <person name="Sun Z."/>
            <person name="Harris H.M."/>
            <person name="McCann A."/>
            <person name="Guo C."/>
            <person name="Argimon S."/>
            <person name="Zhang W."/>
            <person name="Yang X."/>
            <person name="Jeffery I.B."/>
            <person name="Cooney J.C."/>
            <person name="Kagawa T.F."/>
            <person name="Liu W."/>
            <person name="Song Y."/>
            <person name="Salvetti E."/>
            <person name="Wrobel A."/>
            <person name="Rasinkangas P."/>
            <person name="Parkhill J."/>
            <person name="Rea M.C."/>
            <person name="O'Sullivan O."/>
            <person name="Ritari J."/>
            <person name="Douillard F.P."/>
            <person name="Paul Ross R."/>
            <person name="Yang R."/>
            <person name="Briner A.E."/>
            <person name="Felis G.E."/>
            <person name="de Vos W.M."/>
            <person name="Barrangou R."/>
            <person name="Klaenhammer T.R."/>
            <person name="Caufield P.W."/>
            <person name="Cui Y."/>
            <person name="Zhang H."/>
            <person name="O'Toole P.W."/>
        </authorList>
    </citation>
    <scope>NUCLEOTIDE SEQUENCE [LARGE SCALE GENOMIC DNA]</scope>
    <source>
        <strain evidence="9 10">DSM 19909</strain>
    </source>
</reference>
<evidence type="ECO:0000256" key="6">
    <source>
        <dbReference type="ARBA" id="ARBA00022989"/>
    </source>
</evidence>
<evidence type="ECO:0000256" key="4">
    <source>
        <dbReference type="ARBA" id="ARBA00022475"/>
    </source>
</evidence>
<accession>A0A0R1LN63</accession>
<evidence type="ECO:0000256" key="8">
    <source>
        <dbReference type="SAM" id="Phobius"/>
    </source>
</evidence>
<keyword evidence="5 8" id="KW-0812">Transmembrane</keyword>
<evidence type="ECO:0000313" key="9">
    <source>
        <dbReference type="EMBL" id="KRK97215.1"/>
    </source>
</evidence>
<evidence type="ECO:0000256" key="1">
    <source>
        <dbReference type="ARBA" id="ARBA00004651"/>
    </source>
</evidence>
<dbReference type="STRING" id="1423776.FD04_GL002077"/>
<dbReference type="PATRIC" id="fig|1423776.4.peg.2103"/>
<dbReference type="InterPro" id="IPR002549">
    <property type="entry name" value="AI-2E-like"/>
</dbReference>
<keyword evidence="3" id="KW-0813">Transport</keyword>
<gene>
    <name evidence="9" type="ORF">FD04_GL002077</name>
</gene>
<feature type="transmembrane region" description="Helical" evidence="8">
    <location>
        <begin position="88"/>
        <end position="109"/>
    </location>
</feature>
<protein>
    <submittedName>
        <fullName evidence="9">Permease</fullName>
    </submittedName>
</protein>
<name>A0A0R1LN63_9LACO</name>
<dbReference type="Pfam" id="PF01594">
    <property type="entry name" value="AI-2E_transport"/>
    <property type="match status" value="1"/>
</dbReference>
<dbReference type="GO" id="GO:0005886">
    <property type="term" value="C:plasma membrane"/>
    <property type="evidence" value="ECO:0007669"/>
    <property type="project" value="UniProtKB-SubCell"/>
</dbReference>
<dbReference type="Proteomes" id="UP000051160">
    <property type="component" value="Unassembled WGS sequence"/>
</dbReference>
<comment type="subcellular location">
    <subcellularLocation>
        <location evidence="1">Cell membrane</location>
        <topology evidence="1">Multi-pass membrane protein</topology>
    </subcellularLocation>
</comment>
<keyword evidence="10" id="KW-1185">Reference proteome</keyword>
<feature type="transmembrane region" description="Helical" evidence="8">
    <location>
        <begin position="285"/>
        <end position="313"/>
    </location>
</feature>
<comment type="caution">
    <text evidence="9">The sequence shown here is derived from an EMBL/GenBank/DDBJ whole genome shotgun (WGS) entry which is preliminary data.</text>
</comment>
<feature type="transmembrane region" description="Helical" evidence="8">
    <location>
        <begin position="181"/>
        <end position="203"/>
    </location>
</feature>
<dbReference type="PANTHER" id="PTHR21716:SF53">
    <property type="entry name" value="PERMEASE PERM-RELATED"/>
    <property type="match status" value="1"/>
</dbReference>
<comment type="similarity">
    <text evidence="2">Belongs to the autoinducer-2 exporter (AI-2E) (TC 2.A.86) family.</text>
</comment>
<keyword evidence="7 8" id="KW-0472">Membrane</keyword>